<comment type="caution">
    <text evidence="1">The sequence shown here is derived from an EMBL/GenBank/DDBJ whole genome shotgun (WGS) entry which is preliminary data.</text>
</comment>
<reference evidence="1 2" key="1">
    <citation type="journal article" date="2019" name="Int. J. Syst. Evol. Microbiol.">
        <title>The Global Catalogue of Microorganisms (GCM) 10K type strain sequencing project: providing services to taxonomists for standard genome sequencing and annotation.</title>
        <authorList>
            <consortium name="The Broad Institute Genomics Platform"/>
            <consortium name="The Broad Institute Genome Sequencing Center for Infectious Disease"/>
            <person name="Wu L."/>
            <person name="Ma J."/>
        </authorList>
    </citation>
    <scope>NUCLEOTIDE SEQUENCE [LARGE SCALE GENOMIC DNA]</scope>
    <source>
        <strain evidence="1 2">CGMCC 1.3239</strain>
    </source>
</reference>
<dbReference type="Proteomes" id="UP001596442">
    <property type="component" value="Unassembled WGS sequence"/>
</dbReference>
<dbReference type="AlphaFoldDB" id="A0ABD5SE30"/>
<sequence length="171" mass="18199">MAAESATEFSICQTFASSDAGGGARFKIDRTGNWTESYPASDFNVASGSKLKIHFNSQTKAITTSPVASCSGAGFDKVFTALNARGTFNGWASAPMTLIANNQWQLDVHLNGQSQQRLKFDVLGDWSTNYGDTNSDGVLEKSGADIYIAGVGDHRLTVNDQTLAYSVQALG</sequence>
<proteinExistence type="predicted"/>
<name>A0ABD5SE30_9EURY</name>
<accession>A0ABD5SE30</accession>
<evidence type="ECO:0000313" key="1">
    <source>
        <dbReference type="EMBL" id="MFC6755250.1"/>
    </source>
</evidence>
<protein>
    <submittedName>
        <fullName evidence="1">Uncharacterized protein</fullName>
    </submittedName>
</protein>
<dbReference type="Gene3D" id="2.60.40.10">
    <property type="entry name" value="Immunoglobulins"/>
    <property type="match status" value="1"/>
</dbReference>
<dbReference type="InterPro" id="IPR013783">
    <property type="entry name" value="Ig-like_fold"/>
</dbReference>
<dbReference type="RefSeq" id="WP_379784232.1">
    <property type="nucleotide sequence ID" value="NZ_JBHSWW010000646.1"/>
</dbReference>
<feature type="non-terminal residue" evidence="1">
    <location>
        <position position="171"/>
    </location>
</feature>
<organism evidence="1 2">
    <name type="scientific">Halorubrum tibetense</name>
    <dbReference type="NCBI Taxonomy" id="175631"/>
    <lineage>
        <taxon>Archaea</taxon>
        <taxon>Methanobacteriati</taxon>
        <taxon>Methanobacteriota</taxon>
        <taxon>Stenosarchaea group</taxon>
        <taxon>Halobacteria</taxon>
        <taxon>Halobacteriales</taxon>
        <taxon>Haloferacaceae</taxon>
        <taxon>Halorubrum</taxon>
    </lineage>
</organism>
<evidence type="ECO:0000313" key="2">
    <source>
        <dbReference type="Proteomes" id="UP001596442"/>
    </source>
</evidence>
<keyword evidence="2" id="KW-1185">Reference proteome</keyword>
<gene>
    <name evidence="1" type="ORF">ACFQEU_17520</name>
</gene>
<dbReference type="EMBL" id="JBHSWW010000646">
    <property type="protein sequence ID" value="MFC6755250.1"/>
    <property type="molecule type" value="Genomic_DNA"/>
</dbReference>